<protein>
    <submittedName>
        <fullName evidence="1">Uncharacterized protein</fullName>
    </submittedName>
</protein>
<organism evidence="1 2">
    <name type="scientific">Pristionchus pacificus</name>
    <name type="common">Parasitic nematode worm</name>
    <dbReference type="NCBI Taxonomy" id="54126"/>
    <lineage>
        <taxon>Eukaryota</taxon>
        <taxon>Metazoa</taxon>
        <taxon>Ecdysozoa</taxon>
        <taxon>Nematoda</taxon>
        <taxon>Chromadorea</taxon>
        <taxon>Rhabditida</taxon>
        <taxon>Rhabditina</taxon>
        <taxon>Diplogasteromorpha</taxon>
        <taxon>Diplogasteroidea</taxon>
        <taxon>Neodiplogasteridae</taxon>
        <taxon>Pristionchus</taxon>
    </lineage>
</organism>
<evidence type="ECO:0000313" key="1">
    <source>
        <dbReference type="EnsemblMetazoa" id="PPA40587.1"/>
    </source>
</evidence>
<name>A0A2A6C3H8_PRIPA</name>
<gene>
    <name evidence="1" type="primary">WBGene00278956</name>
</gene>
<dbReference type="Proteomes" id="UP000005239">
    <property type="component" value="Unassembled WGS sequence"/>
</dbReference>
<accession>A0A8R1UWI9</accession>
<keyword evidence="2" id="KW-1185">Reference proteome</keyword>
<dbReference type="EnsemblMetazoa" id="PPA40587.1">
    <property type="protein sequence ID" value="PPA40587.1"/>
    <property type="gene ID" value="WBGene00278956"/>
</dbReference>
<evidence type="ECO:0000313" key="2">
    <source>
        <dbReference type="Proteomes" id="UP000005239"/>
    </source>
</evidence>
<dbReference type="AlphaFoldDB" id="A0A2A6C3H8"/>
<reference evidence="2" key="1">
    <citation type="journal article" date="2008" name="Nat. Genet.">
        <title>The Pristionchus pacificus genome provides a unique perspective on nematode lifestyle and parasitism.</title>
        <authorList>
            <person name="Dieterich C."/>
            <person name="Clifton S.W."/>
            <person name="Schuster L.N."/>
            <person name="Chinwalla A."/>
            <person name="Delehaunty K."/>
            <person name="Dinkelacker I."/>
            <person name="Fulton L."/>
            <person name="Fulton R."/>
            <person name="Godfrey J."/>
            <person name="Minx P."/>
            <person name="Mitreva M."/>
            <person name="Roeseler W."/>
            <person name="Tian H."/>
            <person name="Witte H."/>
            <person name="Yang S.P."/>
            <person name="Wilson R.K."/>
            <person name="Sommer R.J."/>
        </authorList>
    </citation>
    <scope>NUCLEOTIDE SEQUENCE [LARGE SCALE GENOMIC DNA]</scope>
    <source>
        <strain evidence="2">PS312</strain>
    </source>
</reference>
<sequence>MIAKVVAALLVFGVAGAVVEFKHSKIYDEFDFKGQSTVTVSDLCKDSCRIYVSITPDSKKYAANILISQPKGFTTLADIAAKVDATTGLKSFLEITSTPSLSIVNGNAQNAADTAEVYEADGMNRPVSTIPSSITVMSARPFTLKGAPLQGNLPQGIIATMSGYDDMDYAQCPYLYYVINDGPFLGFTWHVNGPIISLEYDVHTFPYPPGALTATIGISNTYDLERSGWVGSPGFHGCAGKQPYRSSLYDFTLPFHAEIISKKETSFGVTIETNSDDAHAVRVTDSDTGVNYSIGKTAEGAYVSYTFVKAQNVTLDWKPDGVGNIHFLARYQAIVKFWRSKIYDEFDFKDEAMVTVYDIYAESCHIYASATPDSKKFATNLLIQQPKGFVSLADVTARDDPAIVPGNQRKNISTAQLTIVNANAQMAAGPLVLYVQILKCTKRKECPVSTIPSSITVMSARPFTLNGAPLDGYKPQGVIATMSGYDDMEYAQCPKDGAFPGFTWEVNGPIISLEYDSHTFPYPPGELKATIGITNKHQLERSGWISSSGYHGCPGQKPYRSSLYDFSSPFHAEITSKILANTVNGTYVSYTFIRTQDLFQIACYSRMCLWTGIPQELKLRISSLVIEDLNPDSYYAYVDSGNSRIYDEYDFIGKSSVTVDGLCAEQCLIFASITEDTYKLASNILIQLQKGFDSVALIAESIDPATNQKIPLGVKNMPSLTIVNANAQLTAGPMVIYIVKVGKSMPLPLPEVYEASVLHRPGTSIPKSVTIMSTQPFTVKQAAGQQPKAVVASLSGYDDTIGGCPTFQFTESEFTFEVNGPIVTLNYSTFTSPPGLLSSTIGITNMLPMQSEGWVSSPGYSGCPGRQVYRSSLYDNMGNFHAEITNDQPTSVSVDIATNSEHDNAVSITDEDSGEFYTVYGMGDSNPKGFNFNTKKFSISWMPDGTSKIHFFVKWRKN</sequence>
<proteinExistence type="predicted"/>
<accession>A0A2A6C3H8</accession>
<reference evidence="1" key="2">
    <citation type="submission" date="2022-06" db="UniProtKB">
        <authorList>
            <consortium name="EnsemblMetazoa"/>
        </authorList>
    </citation>
    <scope>IDENTIFICATION</scope>
    <source>
        <strain evidence="1">PS312</strain>
    </source>
</reference>